<organism evidence="1 2">
    <name type="scientific">Fuscovulum ytuae</name>
    <dbReference type="NCBI Taxonomy" id="3042299"/>
    <lineage>
        <taxon>Bacteria</taxon>
        <taxon>Pseudomonadati</taxon>
        <taxon>Pseudomonadota</taxon>
        <taxon>Alphaproteobacteria</taxon>
        <taxon>Rhodobacterales</taxon>
        <taxon>Paracoccaceae</taxon>
        <taxon>Fuscovulum</taxon>
    </lineage>
</organism>
<evidence type="ECO:0000313" key="2">
    <source>
        <dbReference type="Proteomes" id="UP001230978"/>
    </source>
</evidence>
<proteinExistence type="predicted"/>
<dbReference type="Proteomes" id="UP001230978">
    <property type="component" value="Chromosome"/>
</dbReference>
<dbReference type="EMBL" id="CP124535">
    <property type="protein sequence ID" value="WGV17666.1"/>
    <property type="molecule type" value="Genomic_DNA"/>
</dbReference>
<keyword evidence="2" id="KW-1185">Reference proteome</keyword>
<dbReference type="RefSeq" id="WP_281469129.1">
    <property type="nucleotide sequence ID" value="NZ_CP124535.1"/>
</dbReference>
<evidence type="ECO:0000313" key="1">
    <source>
        <dbReference type="EMBL" id="WGV17666.1"/>
    </source>
</evidence>
<name>A0ABY8QAZ2_9RHOB</name>
<accession>A0ABY8QAZ2</accession>
<gene>
    <name evidence="1" type="ORF">QF092_07765</name>
</gene>
<sequence length="112" mass="11548">MGHGIRGLCLGTVIFVAAGAAGAAELESRWGVVAMEPAASGAGVAVRLESVFGWVCEGVYDHPAREGAAVRVPLTCSDEVETKALMSVEDGIAVMAFNRTDGTRGSAKLRLD</sequence>
<protein>
    <submittedName>
        <fullName evidence="1">Uncharacterized protein</fullName>
    </submittedName>
</protein>
<reference evidence="1 2" key="1">
    <citation type="submission" date="2023-04" db="EMBL/GenBank/DDBJ databases">
        <title>YMD61, complete Genome.</title>
        <authorList>
            <person name="Zhang J."/>
        </authorList>
    </citation>
    <scope>NUCLEOTIDE SEQUENCE [LARGE SCALE GENOMIC DNA]</scope>
    <source>
        <strain evidence="1 2">YMD61</strain>
    </source>
</reference>